<feature type="domain" description="Plastocyanin-like" evidence="6">
    <location>
        <begin position="448"/>
        <end position="558"/>
    </location>
</feature>
<dbReference type="AlphaFoldDB" id="A0A179D481"/>
<evidence type="ECO:0000256" key="4">
    <source>
        <dbReference type="SAM" id="MobiDB-lite"/>
    </source>
</evidence>
<comment type="caution">
    <text evidence="8">The sequence shown here is derived from an EMBL/GenBank/DDBJ whole genome shotgun (WGS) entry which is preliminary data.</text>
</comment>
<gene>
    <name evidence="8" type="ORF">TDIS_0991</name>
</gene>
<dbReference type="STRING" id="999894.TDIS_0991"/>
<sequence>MSWIILLLLFTSASARVVEYTLVIEEKEIFIGDRTVRAMTINGRVPGPILYFREGDLAKIHVKNLITEETSIHWHGVLVPPGMDGVPYVSFPPIKPGETFTYEFPIRHSGTYWYHSHTDLQEQRGVFGAIVIEPKKPRVKADKDYVVVLSDWTYEDPKEVLRTLKAGREWYALAKGNAQSLVGAVKAGMFKDFVKRELLRMPPMDLSDIAYDYFLINGKPESSLKVKPGETIRLRIINAAAGTNFYVEYAGGPMTVISADGQDVVPVKLKRFLIVIAETYDVLIKVPEVGAFEFRATAQDNSGWASLWFGRGEKHFVPAMPSPNLYHTMGKVSLKSLLALKPQDVMGMSNEDVRAGKFDRPGMMGHAMKAPMGSPTRSSEEPMIQPADPKDRKGKRFAYDFRPLAPDISSAGELAVEGMDSRRPWPPYAKLRALKPYTPAPEKPVRVIRLTLDGDMERYVWFMGGKPLSESDVIRIRKGEIVRFVLINRTMMHHPMHLHGHFFRVINGQGPYAPWKHTVDVAPMSTTVIEFPASEVGDWFFHCHILYHLESGMAKVVHYESYTPPSEVQAVRPYLYKDHWYAWAEALWATNLTEGYLKLANTRYDLVANWEVGWEGVPETDWEWLFFVKRYFNRFFKAFVGADYLKTDRRELRGLVGAEYLLPVSIRAFFWMDTDGGHRWGMEKRLPLLPRLEFEARAEYDSRDFWEGELSLNYVLTKRLNFRLLWHSGYFWGLGLNFWF</sequence>
<protein>
    <submittedName>
        <fullName evidence="8">Multicopper oxidase</fullName>
    </submittedName>
</protein>
<proteinExistence type="predicted"/>
<name>A0A179D481_9BACT</name>
<dbReference type="InterPro" id="IPR008972">
    <property type="entry name" value="Cupredoxin"/>
</dbReference>
<dbReference type="CDD" id="cd13896">
    <property type="entry name" value="CuRO_3_CopA"/>
    <property type="match status" value="1"/>
</dbReference>
<dbReference type="Pfam" id="PF07731">
    <property type="entry name" value="Cu-oxidase_2"/>
    <property type="match status" value="1"/>
</dbReference>
<dbReference type="InterPro" id="IPR011706">
    <property type="entry name" value="Cu-oxidase_C"/>
</dbReference>
<dbReference type="InterPro" id="IPR002355">
    <property type="entry name" value="Cu_oxidase_Cu_BS"/>
</dbReference>
<keyword evidence="2" id="KW-0560">Oxidoreductase</keyword>
<evidence type="ECO:0000259" key="5">
    <source>
        <dbReference type="Pfam" id="PF00394"/>
    </source>
</evidence>
<dbReference type="Pfam" id="PF07732">
    <property type="entry name" value="Cu-oxidase_3"/>
    <property type="match status" value="1"/>
</dbReference>
<evidence type="ECO:0000259" key="7">
    <source>
        <dbReference type="Pfam" id="PF07732"/>
    </source>
</evidence>
<dbReference type="PROSITE" id="PS00080">
    <property type="entry name" value="MULTICOPPER_OXIDASE2"/>
    <property type="match status" value="1"/>
</dbReference>
<dbReference type="PANTHER" id="PTHR11709">
    <property type="entry name" value="MULTI-COPPER OXIDASE"/>
    <property type="match status" value="1"/>
</dbReference>
<evidence type="ECO:0000313" key="8">
    <source>
        <dbReference type="EMBL" id="OAQ20865.1"/>
    </source>
</evidence>
<dbReference type="PATRIC" id="fig|999894.6.peg.983"/>
<dbReference type="Gene3D" id="2.60.40.420">
    <property type="entry name" value="Cupredoxins - blue copper proteins"/>
    <property type="match status" value="3"/>
</dbReference>
<dbReference type="GO" id="GO:0016491">
    <property type="term" value="F:oxidoreductase activity"/>
    <property type="evidence" value="ECO:0007669"/>
    <property type="project" value="UniProtKB-KW"/>
</dbReference>
<feature type="domain" description="Plastocyanin-like" evidence="7">
    <location>
        <begin position="30"/>
        <end position="136"/>
    </location>
</feature>
<evidence type="ECO:0000313" key="9">
    <source>
        <dbReference type="Proteomes" id="UP000078390"/>
    </source>
</evidence>
<dbReference type="InterPro" id="IPR011707">
    <property type="entry name" value="Cu-oxidase-like_N"/>
</dbReference>
<dbReference type="InterPro" id="IPR034279">
    <property type="entry name" value="CuRO_3_CopA"/>
</dbReference>
<dbReference type="PANTHER" id="PTHR11709:SF394">
    <property type="entry name" value="FI03373P-RELATED"/>
    <property type="match status" value="1"/>
</dbReference>
<dbReference type="InterPro" id="IPR034282">
    <property type="entry name" value="CuRO_2_CopA"/>
</dbReference>
<evidence type="ECO:0000256" key="3">
    <source>
        <dbReference type="ARBA" id="ARBA00023008"/>
    </source>
</evidence>
<dbReference type="Pfam" id="PF00394">
    <property type="entry name" value="Cu-oxidase"/>
    <property type="match status" value="1"/>
</dbReference>
<dbReference type="SUPFAM" id="SSF49503">
    <property type="entry name" value="Cupredoxins"/>
    <property type="match status" value="3"/>
</dbReference>
<dbReference type="CDD" id="cd13874">
    <property type="entry name" value="CuRO_2_CopA"/>
    <property type="match status" value="1"/>
</dbReference>
<dbReference type="EMBL" id="LWLG01000005">
    <property type="protein sequence ID" value="OAQ20865.1"/>
    <property type="molecule type" value="Genomic_DNA"/>
</dbReference>
<organism evidence="8 9">
    <name type="scientific">Thermosulfurimonas dismutans</name>
    <dbReference type="NCBI Taxonomy" id="999894"/>
    <lineage>
        <taxon>Bacteria</taxon>
        <taxon>Pseudomonadati</taxon>
        <taxon>Thermodesulfobacteriota</taxon>
        <taxon>Thermodesulfobacteria</taxon>
        <taxon>Thermodesulfobacteriales</taxon>
        <taxon>Thermodesulfobacteriaceae</taxon>
        <taxon>Thermosulfurimonas</taxon>
    </lineage>
</organism>
<feature type="region of interest" description="Disordered" evidence="4">
    <location>
        <begin position="370"/>
        <end position="392"/>
    </location>
</feature>
<dbReference type="InterPro" id="IPR045087">
    <property type="entry name" value="Cu-oxidase_fam"/>
</dbReference>
<dbReference type="Proteomes" id="UP000078390">
    <property type="component" value="Unassembled WGS sequence"/>
</dbReference>
<accession>A0A179D481</accession>
<keyword evidence="3" id="KW-0186">Copper</keyword>
<keyword evidence="1" id="KW-0479">Metal-binding</keyword>
<dbReference type="InterPro" id="IPR001117">
    <property type="entry name" value="Cu-oxidase_2nd"/>
</dbReference>
<evidence type="ECO:0000256" key="1">
    <source>
        <dbReference type="ARBA" id="ARBA00022723"/>
    </source>
</evidence>
<dbReference type="GO" id="GO:0005507">
    <property type="term" value="F:copper ion binding"/>
    <property type="evidence" value="ECO:0007669"/>
    <property type="project" value="InterPro"/>
</dbReference>
<feature type="domain" description="Plastocyanin-like" evidence="5">
    <location>
        <begin position="144"/>
        <end position="299"/>
    </location>
</feature>
<evidence type="ECO:0000256" key="2">
    <source>
        <dbReference type="ARBA" id="ARBA00023002"/>
    </source>
</evidence>
<evidence type="ECO:0000259" key="6">
    <source>
        <dbReference type="Pfam" id="PF07731"/>
    </source>
</evidence>
<keyword evidence="9" id="KW-1185">Reference proteome</keyword>
<reference evidence="8 9" key="1">
    <citation type="submission" date="2016-04" db="EMBL/GenBank/DDBJ databases">
        <title>Genome analysis of Thermosulfurimonas dismutans, the first thermophilic sulfur-disproportionating bacterium of the phylum Thermodesulfobacteria.</title>
        <authorList>
            <person name="Mardanov A.V."/>
            <person name="Beletsky A.V."/>
            <person name="Kadnikov V.V."/>
            <person name="Slobodkin A.I."/>
            <person name="Ravin N.V."/>
        </authorList>
    </citation>
    <scope>NUCLEOTIDE SEQUENCE [LARGE SCALE GENOMIC DNA]</scope>
    <source>
        <strain evidence="8 9">S95</strain>
    </source>
</reference>